<reference evidence="1 2" key="1">
    <citation type="submission" date="2019-02" db="EMBL/GenBank/DDBJ databases">
        <title>Genomic Encyclopedia of Type Strains, Phase IV (KMG-IV): sequencing the most valuable type-strain genomes for metagenomic binning, comparative biology and taxonomic classification.</title>
        <authorList>
            <person name="Goeker M."/>
        </authorList>
    </citation>
    <scope>NUCLEOTIDE SEQUENCE [LARGE SCALE GENOMIC DNA]</scope>
    <source>
        <strain evidence="1 2">DSM 29486</strain>
    </source>
</reference>
<dbReference type="SUPFAM" id="SSF52540">
    <property type="entry name" value="P-loop containing nucleoside triphosphate hydrolases"/>
    <property type="match status" value="1"/>
</dbReference>
<evidence type="ECO:0000313" key="2">
    <source>
        <dbReference type="Proteomes" id="UP000292927"/>
    </source>
</evidence>
<proteinExistence type="predicted"/>
<sequence length="360" mass="41182">MTGELLKEHFSKYPGMELQDAVKLLYQSEFGGGHMIADPEASLRRLEEEYGTFHEGSQISEIKPGEKILWEPAGKGMARIYLDAMDAGLSARTLNAMFVRSAETAAGKPEAFQESLEELAALCRAGTLPFSGEEAEQYIREYRGMGCPVLSHSRTYRELYHPAYRIVDRRYAQYLEVFLQIDRLLAEGGSTGQINAAVDGMCGSGKTTLAGLLSGVYDCNIFHMDDYFLQPFQRTEKRLLEAGGNVDYERFQEEVLSHLKDPGGLNYRIYDCGRQRLTDLTHTDYSRINIVEGAYSQHPYFGDFYDLRVFLEIPGDEQRRRILERNGEFMFRRFVSEWIPMENKYFQAYGIREKSLCLKG</sequence>
<organism evidence="1 2">
    <name type="scientific">Cuneatibacter caecimuris</name>
    <dbReference type="NCBI Taxonomy" id="1796618"/>
    <lineage>
        <taxon>Bacteria</taxon>
        <taxon>Bacillati</taxon>
        <taxon>Bacillota</taxon>
        <taxon>Clostridia</taxon>
        <taxon>Lachnospirales</taxon>
        <taxon>Lachnospiraceae</taxon>
        <taxon>Cuneatibacter</taxon>
    </lineage>
</organism>
<dbReference type="Gene3D" id="3.40.50.300">
    <property type="entry name" value="P-loop containing nucleotide triphosphate hydrolases"/>
    <property type="match status" value="1"/>
</dbReference>
<gene>
    <name evidence="1" type="ORF">EV209_1777</name>
</gene>
<keyword evidence="2" id="KW-1185">Reference proteome</keyword>
<dbReference type="AlphaFoldDB" id="A0A4Q7PJ41"/>
<evidence type="ECO:0000313" key="1">
    <source>
        <dbReference type="EMBL" id="RZT00466.1"/>
    </source>
</evidence>
<dbReference type="EMBL" id="SGXF01000003">
    <property type="protein sequence ID" value="RZT00466.1"/>
    <property type="molecule type" value="Genomic_DNA"/>
</dbReference>
<protein>
    <submittedName>
        <fullName evidence="1">Uridine kinase</fullName>
    </submittedName>
</protein>
<dbReference type="InterPro" id="IPR027417">
    <property type="entry name" value="P-loop_NTPase"/>
</dbReference>
<dbReference type="RefSeq" id="WP_243647558.1">
    <property type="nucleotide sequence ID" value="NZ_SGXF01000003.1"/>
</dbReference>
<dbReference type="GO" id="GO:0016301">
    <property type="term" value="F:kinase activity"/>
    <property type="evidence" value="ECO:0007669"/>
    <property type="project" value="UniProtKB-KW"/>
</dbReference>
<keyword evidence="1" id="KW-0418">Kinase</keyword>
<keyword evidence="1" id="KW-0808">Transferase</keyword>
<dbReference type="Proteomes" id="UP000292927">
    <property type="component" value="Unassembled WGS sequence"/>
</dbReference>
<name>A0A4Q7PJ41_9FIRM</name>
<comment type="caution">
    <text evidence="1">The sequence shown here is derived from an EMBL/GenBank/DDBJ whole genome shotgun (WGS) entry which is preliminary data.</text>
</comment>
<accession>A0A4Q7PJ41</accession>